<evidence type="ECO:0000313" key="6">
    <source>
        <dbReference type="Proteomes" id="UP000623461"/>
    </source>
</evidence>
<evidence type="ECO:0000256" key="1">
    <source>
        <dbReference type="ARBA" id="ARBA00022603"/>
    </source>
</evidence>
<dbReference type="EMBL" id="BMNZ01000002">
    <property type="protein sequence ID" value="GGM90342.1"/>
    <property type="molecule type" value="Genomic_DNA"/>
</dbReference>
<dbReference type="InterPro" id="IPR041698">
    <property type="entry name" value="Methyltransf_25"/>
</dbReference>
<keyword evidence="2" id="KW-0808">Transferase</keyword>
<keyword evidence="6" id="KW-1185">Reference proteome</keyword>
<dbReference type="CDD" id="cd02440">
    <property type="entry name" value="AdoMet_MTases"/>
    <property type="match status" value="1"/>
</dbReference>
<evidence type="ECO:0000313" key="5">
    <source>
        <dbReference type="EMBL" id="GGM90342.1"/>
    </source>
</evidence>
<dbReference type="PANTHER" id="PTHR43861">
    <property type="entry name" value="TRANS-ACONITATE 2-METHYLTRANSFERASE-RELATED"/>
    <property type="match status" value="1"/>
</dbReference>
<dbReference type="Proteomes" id="UP000623461">
    <property type="component" value="Unassembled WGS sequence"/>
</dbReference>
<dbReference type="PANTHER" id="PTHR43861:SF1">
    <property type="entry name" value="TRANS-ACONITATE 2-METHYLTRANSFERASE"/>
    <property type="match status" value="1"/>
</dbReference>
<dbReference type="InterPro" id="IPR029063">
    <property type="entry name" value="SAM-dependent_MTases_sf"/>
</dbReference>
<feature type="domain" description="Methyltransferase" evidence="4">
    <location>
        <begin position="2"/>
        <end position="91"/>
    </location>
</feature>
<dbReference type="RefSeq" id="WP_052358850.1">
    <property type="nucleotide sequence ID" value="NZ_BMNZ01000002.1"/>
</dbReference>
<comment type="caution">
    <text evidence="5">The sequence shown here is derived from an EMBL/GenBank/DDBJ whole genome shotgun (WGS) entry which is preliminary data.</text>
</comment>
<sequence>MIDLGCGPGLLTRHLAALGLTTVGVDVSPEMLRIAASLNPGLEFIEASVTELPVEAGSAGGVFCWYVAHHIPDDALGQVFTQIARALRPGGRLMLGGHVGASTQLKTEGYGGLPMHVLFARRSIDSYAGLAAAAGLTVDATIALGPDRPAAPRYCWPTSPSRREAQTLDPTSDGVTG</sequence>
<evidence type="ECO:0000256" key="3">
    <source>
        <dbReference type="SAM" id="MobiDB-lite"/>
    </source>
</evidence>
<dbReference type="Pfam" id="PF13649">
    <property type="entry name" value="Methyltransf_25"/>
    <property type="match status" value="1"/>
</dbReference>
<accession>A0ABQ2HSG5</accession>
<reference evidence="6" key="1">
    <citation type="journal article" date="2019" name="Int. J. Syst. Evol. Microbiol.">
        <title>The Global Catalogue of Microorganisms (GCM) 10K type strain sequencing project: providing services to taxonomists for standard genome sequencing and annotation.</title>
        <authorList>
            <consortium name="The Broad Institute Genomics Platform"/>
            <consortium name="The Broad Institute Genome Sequencing Center for Infectious Disease"/>
            <person name="Wu L."/>
            <person name="Ma J."/>
        </authorList>
    </citation>
    <scope>NUCLEOTIDE SEQUENCE [LARGE SCALE GENOMIC DNA]</scope>
    <source>
        <strain evidence="6">JCM 1365</strain>
    </source>
</reference>
<evidence type="ECO:0000256" key="2">
    <source>
        <dbReference type="ARBA" id="ARBA00022679"/>
    </source>
</evidence>
<gene>
    <name evidence="5" type="ORF">GCM10009721_14730</name>
</gene>
<dbReference type="Gene3D" id="3.40.50.150">
    <property type="entry name" value="Vaccinia Virus protein VP39"/>
    <property type="match status" value="1"/>
</dbReference>
<proteinExistence type="predicted"/>
<dbReference type="SUPFAM" id="SSF53335">
    <property type="entry name" value="S-adenosyl-L-methionine-dependent methyltransferases"/>
    <property type="match status" value="1"/>
</dbReference>
<evidence type="ECO:0000259" key="4">
    <source>
        <dbReference type="Pfam" id="PF13649"/>
    </source>
</evidence>
<feature type="compositionally biased region" description="Polar residues" evidence="3">
    <location>
        <begin position="168"/>
        <end position="177"/>
    </location>
</feature>
<organism evidence="5 6">
    <name type="scientific">Terrabacter tumescens</name>
    <dbReference type="NCBI Taxonomy" id="60443"/>
    <lineage>
        <taxon>Bacteria</taxon>
        <taxon>Bacillati</taxon>
        <taxon>Actinomycetota</taxon>
        <taxon>Actinomycetes</taxon>
        <taxon>Micrococcales</taxon>
        <taxon>Intrasporangiaceae</taxon>
        <taxon>Terrabacter</taxon>
    </lineage>
</organism>
<feature type="region of interest" description="Disordered" evidence="3">
    <location>
        <begin position="153"/>
        <end position="177"/>
    </location>
</feature>
<keyword evidence="1" id="KW-0489">Methyltransferase</keyword>
<name>A0ABQ2HSG5_9MICO</name>
<protein>
    <recommendedName>
        <fullName evidence="4">Methyltransferase domain-containing protein</fullName>
    </recommendedName>
</protein>